<evidence type="ECO:0000256" key="3">
    <source>
        <dbReference type="ARBA" id="ARBA00022630"/>
    </source>
</evidence>
<protein>
    <recommendedName>
        <fullName evidence="2 10">FAD:protein FMN transferase</fullName>
        <ecNumber evidence="1 10">2.7.1.180</ecNumber>
    </recommendedName>
    <alternativeName>
        <fullName evidence="8 10">Flavin transferase</fullName>
    </alternativeName>
</protein>
<dbReference type="PIRSF" id="PIRSF006268">
    <property type="entry name" value="ApbE"/>
    <property type="match status" value="1"/>
</dbReference>
<evidence type="ECO:0000256" key="2">
    <source>
        <dbReference type="ARBA" id="ARBA00016337"/>
    </source>
</evidence>
<dbReference type="GO" id="GO:0016740">
    <property type="term" value="F:transferase activity"/>
    <property type="evidence" value="ECO:0007669"/>
    <property type="project" value="UniProtKB-UniRule"/>
</dbReference>
<dbReference type="Gene3D" id="3.10.520.10">
    <property type="entry name" value="ApbE-like domains"/>
    <property type="match status" value="1"/>
</dbReference>
<feature type="region of interest" description="Disordered" evidence="12">
    <location>
        <begin position="313"/>
        <end position="332"/>
    </location>
</feature>
<evidence type="ECO:0000256" key="10">
    <source>
        <dbReference type="PIRNR" id="PIRNR006268"/>
    </source>
</evidence>
<organism evidence="13 14">
    <name type="scientific">Deinococcus humi</name>
    <dbReference type="NCBI Taxonomy" id="662880"/>
    <lineage>
        <taxon>Bacteria</taxon>
        <taxon>Thermotogati</taxon>
        <taxon>Deinococcota</taxon>
        <taxon>Deinococci</taxon>
        <taxon>Deinococcales</taxon>
        <taxon>Deinococcaceae</taxon>
        <taxon>Deinococcus</taxon>
    </lineage>
</organism>
<evidence type="ECO:0000256" key="8">
    <source>
        <dbReference type="ARBA" id="ARBA00031306"/>
    </source>
</evidence>
<dbReference type="Proteomes" id="UP000552709">
    <property type="component" value="Unassembled WGS sequence"/>
</dbReference>
<comment type="caution">
    <text evidence="13">The sequence shown here is derived from an EMBL/GenBank/DDBJ whole genome shotgun (WGS) entry which is preliminary data.</text>
</comment>
<evidence type="ECO:0000256" key="11">
    <source>
        <dbReference type="PIRSR" id="PIRSR006268-2"/>
    </source>
</evidence>
<evidence type="ECO:0000256" key="4">
    <source>
        <dbReference type="ARBA" id="ARBA00022679"/>
    </source>
</evidence>
<comment type="cofactor">
    <cofactor evidence="11">
        <name>Mg(2+)</name>
        <dbReference type="ChEBI" id="CHEBI:18420"/>
    </cofactor>
    <cofactor evidence="11">
        <name>Mn(2+)</name>
        <dbReference type="ChEBI" id="CHEBI:29035"/>
    </cofactor>
    <text evidence="11">Magnesium. Can also use manganese.</text>
</comment>
<comment type="catalytic activity">
    <reaction evidence="9 10">
        <text>L-threonyl-[protein] + FAD = FMN-L-threonyl-[protein] + AMP + H(+)</text>
        <dbReference type="Rhea" id="RHEA:36847"/>
        <dbReference type="Rhea" id="RHEA-COMP:11060"/>
        <dbReference type="Rhea" id="RHEA-COMP:11061"/>
        <dbReference type="ChEBI" id="CHEBI:15378"/>
        <dbReference type="ChEBI" id="CHEBI:30013"/>
        <dbReference type="ChEBI" id="CHEBI:57692"/>
        <dbReference type="ChEBI" id="CHEBI:74257"/>
        <dbReference type="ChEBI" id="CHEBI:456215"/>
        <dbReference type="EC" id="2.7.1.180"/>
    </reaction>
</comment>
<sequence>MTRPLATLLSGLRPAYRLHSVYERLLGTELEIQVVAQTRQHAEAAEGAALDELERLAGIFNRFDAGSELSRWLARPDMRVHLSHELNTVLALADGWRELTAGAFHPGADAVGQLWQRAAALCQEPDPGEMAAVLMQLQANPWTLHPDGTVTLHAQYPLGLNALAKGWIVDRMTERVWQMPGIQAVLVNAGGDLRTYGGRGLDVTVADPFTARDDAPPLTRVHVHNGALASSGGAHRGVQVGGRRHSHLIDPRSGQHVQDVPGVTVMAPSCATADALATTLSVLDVAEGLTLVNSLAGCAALIVGTDGGSGQLHFSGGWPPGPPEPSLTAVKR</sequence>
<dbReference type="PANTHER" id="PTHR30040">
    <property type="entry name" value="THIAMINE BIOSYNTHESIS LIPOPROTEIN APBE"/>
    <property type="match status" value="1"/>
</dbReference>
<evidence type="ECO:0000256" key="7">
    <source>
        <dbReference type="ARBA" id="ARBA00022842"/>
    </source>
</evidence>
<feature type="binding site" evidence="11">
    <location>
        <position position="274"/>
    </location>
    <ligand>
        <name>Mg(2+)</name>
        <dbReference type="ChEBI" id="CHEBI:18420"/>
    </ligand>
</feature>
<evidence type="ECO:0000256" key="1">
    <source>
        <dbReference type="ARBA" id="ARBA00011955"/>
    </source>
</evidence>
<dbReference type="InterPro" id="IPR003374">
    <property type="entry name" value="ApbE-like_sf"/>
</dbReference>
<feature type="binding site" evidence="11">
    <location>
        <position position="162"/>
    </location>
    <ligand>
        <name>Mg(2+)</name>
        <dbReference type="ChEBI" id="CHEBI:18420"/>
    </ligand>
</feature>
<keyword evidence="3 10" id="KW-0285">Flavoprotein</keyword>
<dbReference type="Pfam" id="PF02424">
    <property type="entry name" value="ApbE"/>
    <property type="match status" value="1"/>
</dbReference>
<keyword evidence="14" id="KW-1185">Reference proteome</keyword>
<dbReference type="GO" id="GO:0046872">
    <property type="term" value="F:metal ion binding"/>
    <property type="evidence" value="ECO:0007669"/>
    <property type="project" value="UniProtKB-UniRule"/>
</dbReference>
<reference evidence="13 14" key="1">
    <citation type="submission" date="2020-08" db="EMBL/GenBank/DDBJ databases">
        <title>Genomic Encyclopedia of Type Strains, Phase IV (KMG-IV): sequencing the most valuable type-strain genomes for metagenomic binning, comparative biology and taxonomic classification.</title>
        <authorList>
            <person name="Goeker M."/>
        </authorList>
    </citation>
    <scope>NUCLEOTIDE SEQUENCE [LARGE SCALE GENOMIC DNA]</scope>
    <source>
        <strain evidence="13 14">DSM 27939</strain>
    </source>
</reference>
<name>A0A7W8JVZ7_9DEIO</name>
<comment type="similarity">
    <text evidence="10">Belongs to the ApbE family.</text>
</comment>
<dbReference type="InterPro" id="IPR024932">
    <property type="entry name" value="ApbE"/>
</dbReference>
<dbReference type="RefSeq" id="WP_229790063.1">
    <property type="nucleotide sequence ID" value="NZ_JACHFL010000007.1"/>
</dbReference>
<dbReference type="PANTHER" id="PTHR30040:SF2">
    <property type="entry name" value="FAD:PROTEIN FMN TRANSFERASE"/>
    <property type="match status" value="1"/>
</dbReference>
<keyword evidence="6 10" id="KW-0274">FAD</keyword>
<dbReference type="EC" id="2.7.1.180" evidence="1 10"/>
<keyword evidence="5 10" id="KW-0479">Metal-binding</keyword>
<dbReference type="SUPFAM" id="SSF143631">
    <property type="entry name" value="ApbE-like"/>
    <property type="match status" value="1"/>
</dbReference>
<dbReference type="AlphaFoldDB" id="A0A7W8JVZ7"/>
<evidence type="ECO:0000256" key="12">
    <source>
        <dbReference type="SAM" id="MobiDB-lite"/>
    </source>
</evidence>
<feature type="binding site" evidence="11">
    <location>
        <position position="278"/>
    </location>
    <ligand>
        <name>Mg(2+)</name>
        <dbReference type="ChEBI" id="CHEBI:18420"/>
    </ligand>
</feature>
<keyword evidence="13" id="KW-0449">Lipoprotein</keyword>
<evidence type="ECO:0000256" key="6">
    <source>
        <dbReference type="ARBA" id="ARBA00022827"/>
    </source>
</evidence>
<keyword evidence="4 10" id="KW-0808">Transferase</keyword>
<dbReference type="EMBL" id="JACHFL010000007">
    <property type="protein sequence ID" value="MBB5363848.1"/>
    <property type="molecule type" value="Genomic_DNA"/>
</dbReference>
<keyword evidence="7 10" id="KW-0460">Magnesium</keyword>
<evidence type="ECO:0000313" key="13">
    <source>
        <dbReference type="EMBL" id="MBB5363848.1"/>
    </source>
</evidence>
<accession>A0A7W8JVZ7</accession>
<evidence type="ECO:0000313" key="14">
    <source>
        <dbReference type="Proteomes" id="UP000552709"/>
    </source>
</evidence>
<proteinExistence type="inferred from homology"/>
<evidence type="ECO:0000256" key="5">
    <source>
        <dbReference type="ARBA" id="ARBA00022723"/>
    </source>
</evidence>
<evidence type="ECO:0000256" key="9">
    <source>
        <dbReference type="ARBA" id="ARBA00048540"/>
    </source>
</evidence>
<gene>
    <name evidence="13" type="ORF">HNQ08_002955</name>
</gene>